<dbReference type="PANTHER" id="PTHR42756:SF1">
    <property type="entry name" value="TRANSCRIPTIONAL REPRESSOR OF EMRAB OPERON"/>
    <property type="match status" value="1"/>
</dbReference>
<dbReference type="InterPro" id="IPR000835">
    <property type="entry name" value="HTH_MarR-typ"/>
</dbReference>
<dbReference type="EMBL" id="CP023483">
    <property type="protein sequence ID" value="ATF25173.1"/>
    <property type="molecule type" value="Genomic_DNA"/>
</dbReference>
<evidence type="ECO:0000256" key="3">
    <source>
        <dbReference type="ARBA" id="ARBA00023163"/>
    </source>
</evidence>
<dbReference type="InterPro" id="IPR036388">
    <property type="entry name" value="WH-like_DNA-bd_sf"/>
</dbReference>
<sequence length="140" mass="16053">MNQKNIELIYTINHYTTALMKIWSDEFPHRISISALLVLGELRDKGPQKQSDMAHFLNVTPGAMTNIATIIVRENYAERIYDKNDRRITRLAITAAGEIALKEASELDTRVNTDVLGELTEAEKVQFLELFNKLNRKIHL</sequence>
<keyword evidence="2" id="KW-0238">DNA-binding</keyword>
<reference evidence="8" key="3">
    <citation type="submission" date="2018-04" db="EMBL/GenBank/DDBJ databases">
        <authorList>
            <person name="Illikoud N."/>
        </authorList>
    </citation>
    <scope>NUCLEOTIDE SEQUENCE [LARGE SCALE GENOMIC DNA]</scope>
</reference>
<dbReference type="PROSITE" id="PS50995">
    <property type="entry name" value="HTH_MARR_2"/>
    <property type="match status" value="1"/>
</dbReference>
<reference evidence="6" key="2">
    <citation type="submission" date="2018-04" db="EMBL/GenBank/DDBJ databases">
        <authorList>
            <person name="Go L.Y."/>
            <person name="Mitchell J.A."/>
        </authorList>
    </citation>
    <scope>NUCLEOTIDE SEQUENCE</scope>
    <source>
        <strain evidence="6">BSAS1 3</strain>
    </source>
</reference>
<name>A0A1D2L726_BROTH</name>
<dbReference type="GO" id="GO:0003700">
    <property type="term" value="F:DNA-binding transcription factor activity"/>
    <property type="evidence" value="ECO:0007669"/>
    <property type="project" value="InterPro"/>
</dbReference>
<accession>A0A1D2L726</accession>
<proteinExistence type="predicted"/>
<dbReference type="EMBL" id="OUNC01000002">
    <property type="protein sequence ID" value="SPP26544.1"/>
    <property type="molecule type" value="Genomic_DNA"/>
</dbReference>
<dbReference type="RefSeq" id="WP_069120461.1">
    <property type="nucleotide sequence ID" value="NZ_CBCPIX010000001.1"/>
</dbReference>
<dbReference type="KEGG" id="bths:CNY62_01560"/>
<dbReference type="PANTHER" id="PTHR42756">
    <property type="entry name" value="TRANSCRIPTIONAL REGULATOR, MARR"/>
    <property type="match status" value="1"/>
</dbReference>
<dbReference type="Proteomes" id="UP000243591">
    <property type="component" value="Chromosome"/>
</dbReference>
<evidence type="ECO:0000256" key="1">
    <source>
        <dbReference type="ARBA" id="ARBA00023015"/>
    </source>
</evidence>
<evidence type="ECO:0000313" key="5">
    <source>
        <dbReference type="EMBL" id="ATF25173.1"/>
    </source>
</evidence>
<dbReference type="Gene3D" id="1.10.10.10">
    <property type="entry name" value="Winged helix-like DNA-binding domain superfamily/Winged helix DNA-binding domain"/>
    <property type="match status" value="1"/>
</dbReference>
<keyword evidence="1" id="KW-0805">Transcription regulation</keyword>
<evidence type="ECO:0000313" key="8">
    <source>
        <dbReference type="Proteomes" id="UP000270190"/>
    </source>
</evidence>
<dbReference type="OrthoDB" id="166070at2"/>
<gene>
    <name evidence="6" type="ORF">BTBSAS_100013</name>
    <name evidence="5" type="ORF">CNY62_01560</name>
</gene>
<dbReference type="Pfam" id="PF01047">
    <property type="entry name" value="MarR"/>
    <property type="match status" value="1"/>
</dbReference>
<evidence type="ECO:0000256" key="2">
    <source>
        <dbReference type="ARBA" id="ARBA00023125"/>
    </source>
</evidence>
<keyword evidence="3" id="KW-0804">Transcription</keyword>
<keyword evidence="7" id="KW-1185">Reference proteome</keyword>
<dbReference type="GO" id="GO:0003677">
    <property type="term" value="F:DNA binding"/>
    <property type="evidence" value="ECO:0007669"/>
    <property type="project" value="UniProtKB-KW"/>
</dbReference>
<evidence type="ECO:0000313" key="6">
    <source>
        <dbReference type="EMBL" id="SPP26544.1"/>
    </source>
</evidence>
<dbReference type="Proteomes" id="UP000270190">
    <property type="component" value="Unassembled WGS sequence"/>
</dbReference>
<organism evidence="5 7">
    <name type="scientific">Brochothrix thermosphacta</name>
    <name type="common">Microbacterium thermosphactum</name>
    <dbReference type="NCBI Taxonomy" id="2756"/>
    <lineage>
        <taxon>Bacteria</taxon>
        <taxon>Bacillati</taxon>
        <taxon>Bacillota</taxon>
        <taxon>Bacilli</taxon>
        <taxon>Bacillales</taxon>
        <taxon>Listeriaceae</taxon>
        <taxon>Brochothrix</taxon>
    </lineage>
</organism>
<evidence type="ECO:0000313" key="7">
    <source>
        <dbReference type="Proteomes" id="UP000243591"/>
    </source>
</evidence>
<reference evidence="5 7" key="1">
    <citation type="submission" date="2017-09" db="EMBL/GenBank/DDBJ databases">
        <title>Complete Genome Sequences of Two Strains of the Meat Spoilage Bacterium Brochothrix thermosphacta Isolated from Ground Chicken.</title>
        <authorList>
            <person name="Paoli G.C."/>
            <person name="Wijey C."/>
            <person name="Chen C.-Y."/>
            <person name="Nguyen L."/>
            <person name="Yan X."/>
            <person name="Irwin P.L."/>
        </authorList>
    </citation>
    <scope>NUCLEOTIDE SEQUENCE [LARGE SCALE GENOMIC DNA]</scope>
    <source>
        <strain evidence="5 7">BI</strain>
    </source>
</reference>
<dbReference type="AlphaFoldDB" id="A0A1D2L726"/>
<protein>
    <submittedName>
        <fullName evidence="5">MarR family transcriptional regulator</fullName>
    </submittedName>
    <submittedName>
        <fullName evidence="6">Putative transcriptional regulator MarR</fullName>
    </submittedName>
</protein>
<feature type="domain" description="HTH marR-type" evidence="4">
    <location>
        <begin position="5"/>
        <end position="136"/>
    </location>
</feature>
<dbReference type="InterPro" id="IPR036390">
    <property type="entry name" value="WH_DNA-bd_sf"/>
</dbReference>
<dbReference type="SUPFAM" id="SSF46785">
    <property type="entry name" value="Winged helix' DNA-binding domain"/>
    <property type="match status" value="1"/>
</dbReference>
<dbReference type="STRING" id="2756.BFR44_02015"/>
<dbReference type="SMART" id="SM00347">
    <property type="entry name" value="HTH_MARR"/>
    <property type="match status" value="1"/>
</dbReference>
<evidence type="ECO:0000259" key="4">
    <source>
        <dbReference type="PROSITE" id="PS50995"/>
    </source>
</evidence>